<comment type="catalytic activity">
    <reaction evidence="1 7">
        <text>Exonucleolytic cleavage in the 3'- to 5'-direction to yield nucleoside 5'-phosphates.</text>
        <dbReference type="EC" id="3.1.13.1"/>
    </reaction>
</comment>
<evidence type="ECO:0000313" key="11">
    <source>
        <dbReference type="Proteomes" id="UP000198510"/>
    </source>
</evidence>
<dbReference type="InterPro" id="IPR050180">
    <property type="entry name" value="RNR_Ribonuclease"/>
</dbReference>
<dbReference type="InterPro" id="IPR040476">
    <property type="entry name" value="CSD2"/>
</dbReference>
<evidence type="ECO:0000256" key="4">
    <source>
        <dbReference type="ARBA" id="ARBA00022801"/>
    </source>
</evidence>
<dbReference type="Pfam" id="PF17876">
    <property type="entry name" value="CSD2"/>
    <property type="match status" value="1"/>
</dbReference>
<sequence>MSKSKKVKSRFTLSPDKVAALLDSQPDKTYSFKELARELDLNSKQEKIRLSEILQEMTAMKRLMVTKEEAFRSKATPQNAQEIEGILDHVNPRFGFIVSDDAPVDIKVNTDQLKGAVDGDRVRVLVYARKASNRASRRHANPEGEVLQVLERNRTEYVGRIEVSERHAFVIPDNRRMYEDIFVRKEDLNGAKNGEKVIVQVVEWPEGDFQPVGKVKDVLGPAGAHNTEMHAIMAEYGLPYSFPETIEKEAEAIPEAISKKEIAKRRDFRDVLTFTIDPVDAKDFDDALSIQKLENGHWEVGVHIADVTHYVQLNTQLEREAERRATSVYLVDRVVPMLPERLSNGLCSLRPHEDKLTFSAVFELDDQAHIVNEWFGRTIIHSDHRFAYEDAQEVLEGRDDTYQEELLVLNRLAHKLREDRFRRGAIGFETTEVRFKLAEDGTPLEVVPKVRKDAHKLIEEFMLLANKQVATFVYHLRKGRKKNPMVYRVHESPDPDKLLTFANFAQRFGYKVEAEGKNMSQSLHRMVTAMEGKPEQDLLQTLAIRTMAKARYTLEPLGHFGLAFEHYTHFTSPIRRYPDMMAHRLLQHYLDGGQPVDPEPWEKLAKHSSDREKQAADAERASVKYKQVEFMKLQDPNRTYEGIVSGLSEYGIYVEIIETKCEGMVRMSDIEDDYYELDPENYRAVGRRSKRIIAFGDTVQVRVLNTDLEKRIIDLEFAGTNGRKPSRKGGGKTMSRKSRTR</sequence>
<dbReference type="Pfam" id="PF00575">
    <property type="entry name" value="S1"/>
    <property type="match status" value="1"/>
</dbReference>
<dbReference type="SMART" id="SM00316">
    <property type="entry name" value="S1"/>
    <property type="match status" value="1"/>
</dbReference>
<comment type="function">
    <text evidence="7">3'-5' exoribonuclease that releases 5'-nucleoside monophosphates and is involved in maturation of structured RNAs.</text>
</comment>
<keyword evidence="2 7" id="KW-0963">Cytoplasm</keyword>
<proteinExistence type="inferred from homology"/>
<dbReference type="PROSITE" id="PS50126">
    <property type="entry name" value="S1"/>
    <property type="match status" value="1"/>
</dbReference>
<evidence type="ECO:0000256" key="5">
    <source>
        <dbReference type="ARBA" id="ARBA00022839"/>
    </source>
</evidence>
<evidence type="ECO:0000256" key="7">
    <source>
        <dbReference type="HAMAP-Rule" id="MF_01895"/>
    </source>
</evidence>
<dbReference type="RefSeq" id="WP_089681675.1">
    <property type="nucleotide sequence ID" value="NZ_FNFO01000003.1"/>
</dbReference>
<keyword evidence="3 7" id="KW-0540">Nuclease</keyword>
<evidence type="ECO:0000313" key="10">
    <source>
        <dbReference type="EMBL" id="SDK84038.1"/>
    </source>
</evidence>
<keyword evidence="11" id="KW-1185">Reference proteome</keyword>
<accession>A0A1G9F6M7</accession>
<dbReference type="Gene3D" id="2.40.50.140">
    <property type="entry name" value="Nucleic acid-binding proteins"/>
    <property type="match status" value="2"/>
</dbReference>
<evidence type="ECO:0000256" key="6">
    <source>
        <dbReference type="ARBA" id="ARBA00022884"/>
    </source>
</evidence>
<evidence type="ECO:0000256" key="3">
    <source>
        <dbReference type="ARBA" id="ARBA00022722"/>
    </source>
</evidence>
<dbReference type="GO" id="GO:0008859">
    <property type="term" value="F:exoribonuclease II activity"/>
    <property type="evidence" value="ECO:0007669"/>
    <property type="project" value="UniProtKB-UniRule"/>
</dbReference>
<dbReference type="GO" id="GO:0006402">
    <property type="term" value="P:mRNA catabolic process"/>
    <property type="evidence" value="ECO:0007669"/>
    <property type="project" value="TreeGrafter"/>
</dbReference>
<name>A0A1G9F6M7_9BACT</name>
<keyword evidence="5 7" id="KW-0269">Exonuclease</keyword>
<dbReference type="OrthoDB" id="9764149at2"/>
<dbReference type="SMART" id="SM00955">
    <property type="entry name" value="RNB"/>
    <property type="match status" value="1"/>
</dbReference>
<dbReference type="NCBIfam" id="TIGR00358">
    <property type="entry name" value="3_prime_RNase"/>
    <property type="match status" value="1"/>
</dbReference>
<comment type="subcellular location">
    <subcellularLocation>
        <location evidence="7">Cytoplasm</location>
    </subcellularLocation>
</comment>
<dbReference type="CDD" id="cd04471">
    <property type="entry name" value="S1_RNase_R"/>
    <property type="match status" value="1"/>
</dbReference>
<keyword evidence="4 7" id="KW-0378">Hydrolase</keyword>
<evidence type="ECO:0000256" key="8">
    <source>
        <dbReference type="SAM" id="MobiDB-lite"/>
    </source>
</evidence>
<dbReference type="EMBL" id="FNFO01000003">
    <property type="protein sequence ID" value="SDK84038.1"/>
    <property type="molecule type" value="Genomic_DNA"/>
</dbReference>
<dbReference type="InterPro" id="IPR012340">
    <property type="entry name" value="NA-bd_OB-fold"/>
</dbReference>
<dbReference type="NCBIfam" id="TIGR02063">
    <property type="entry name" value="RNase_R"/>
    <property type="match status" value="1"/>
</dbReference>
<evidence type="ECO:0000256" key="1">
    <source>
        <dbReference type="ARBA" id="ARBA00001849"/>
    </source>
</evidence>
<organism evidence="10 11">
    <name type="scientific">Catalinimonas alkaloidigena</name>
    <dbReference type="NCBI Taxonomy" id="1075417"/>
    <lineage>
        <taxon>Bacteria</taxon>
        <taxon>Pseudomonadati</taxon>
        <taxon>Bacteroidota</taxon>
        <taxon>Cytophagia</taxon>
        <taxon>Cytophagales</taxon>
        <taxon>Catalimonadaceae</taxon>
        <taxon>Catalinimonas</taxon>
    </lineage>
</organism>
<comment type="similarity">
    <text evidence="7">Belongs to the RNR ribonuclease family. RNase R subfamily.</text>
</comment>
<feature type="domain" description="S1 motif" evidence="9">
    <location>
        <begin position="637"/>
        <end position="718"/>
    </location>
</feature>
<dbReference type="InterPro" id="IPR003029">
    <property type="entry name" value="S1_domain"/>
</dbReference>
<dbReference type="GO" id="GO:0003723">
    <property type="term" value="F:RNA binding"/>
    <property type="evidence" value="ECO:0007669"/>
    <property type="project" value="UniProtKB-UniRule"/>
</dbReference>
<dbReference type="PANTHER" id="PTHR23355">
    <property type="entry name" value="RIBONUCLEASE"/>
    <property type="match status" value="1"/>
</dbReference>
<dbReference type="Proteomes" id="UP000198510">
    <property type="component" value="Unassembled WGS sequence"/>
</dbReference>
<dbReference type="HAMAP" id="MF_01895">
    <property type="entry name" value="RNase_R"/>
    <property type="match status" value="1"/>
</dbReference>
<gene>
    <name evidence="7" type="primary">rnr</name>
    <name evidence="10" type="ORF">SAMN05421823_103688</name>
</gene>
<dbReference type="InterPro" id="IPR004476">
    <property type="entry name" value="RNase_II/RNase_R"/>
</dbReference>
<dbReference type="STRING" id="1075417.SAMN05421823_103688"/>
<feature type="region of interest" description="Disordered" evidence="8">
    <location>
        <begin position="720"/>
        <end position="741"/>
    </location>
</feature>
<dbReference type="GO" id="GO:0005829">
    <property type="term" value="C:cytosol"/>
    <property type="evidence" value="ECO:0007669"/>
    <property type="project" value="TreeGrafter"/>
</dbReference>
<dbReference type="SUPFAM" id="SSF50249">
    <property type="entry name" value="Nucleic acid-binding proteins"/>
    <property type="match status" value="3"/>
</dbReference>
<protein>
    <recommendedName>
        <fullName evidence="7">Ribonuclease R</fullName>
        <shortName evidence="7">RNase R</shortName>
        <ecNumber evidence="7">3.1.13.1</ecNumber>
    </recommendedName>
</protein>
<evidence type="ECO:0000256" key="2">
    <source>
        <dbReference type="ARBA" id="ARBA00022490"/>
    </source>
</evidence>
<reference evidence="10 11" key="1">
    <citation type="submission" date="2016-10" db="EMBL/GenBank/DDBJ databases">
        <authorList>
            <person name="de Groot N.N."/>
        </authorList>
    </citation>
    <scope>NUCLEOTIDE SEQUENCE [LARGE SCALE GENOMIC DNA]</scope>
    <source>
        <strain evidence="10 11">DSM 25186</strain>
    </source>
</reference>
<dbReference type="Pfam" id="PF00773">
    <property type="entry name" value="RNB"/>
    <property type="match status" value="1"/>
</dbReference>
<dbReference type="PANTHER" id="PTHR23355:SF9">
    <property type="entry name" value="DIS3-LIKE EXONUCLEASE 2"/>
    <property type="match status" value="1"/>
</dbReference>
<dbReference type="EC" id="3.1.13.1" evidence="7"/>
<evidence type="ECO:0000259" key="9">
    <source>
        <dbReference type="PROSITE" id="PS50126"/>
    </source>
</evidence>
<keyword evidence="6 7" id="KW-0694">RNA-binding</keyword>
<feature type="compositionally biased region" description="Basic residues" evidence="8">
    <location>
        <begin position="724"/>
        <end position="741"/>
    </location>
</feature>
<dbReference type="InterPro" id="IPR011805">
    <property type="entry name" value="RNase_R"/>
</dbReference>
<dbReference type="PROSITE" id="PS01175">
    <property type="entry name" value="RIBONUCLEASE_II"/>
    <property type="match status" value="1"/>
</dbReference>
<dbReference type="InterPro" id="IPR022966">
    <property type="entry name" value="RNase_II/R_CS"/>
</dbReference>
<dbReference type="AlphaFoldDB" id="A0A1G9F6M7"/>
<dbReference type="InterPro" id="IPR001900">
    <property type="entry name" value="RNase_II/R"/>
</dbReference>